<evidence type="ECO:0000259" key="3">
    <source>
        <dbReference type="Pfam" id="PF13401"/>
    </source>
</evidence>
<feature type="region of interest" description="Disordered" evidence="1">
    <location>
        <begin position="160"/>
        <end position="182"/>
    </location>
</feature>
<reference evidence="5 6" key="1">
    <citation type="submission" date="2020-08" db="EMBL/GenBank/DDBJ databases">
        <title>Sequencing the genomes of 1000 actinobacteria strains.</title>
        <authorList>
            <person name="Klenk H.-P."/>
        </authorList>
    </citation>
    <scope>NUCLEOTIDE SEQUENCE [LARGE SCALE GENOMIC DNA]</scope>
    <source>
        <strain evidence="5 6">DSM 105784</strain>
    </source>
</reference>
<feature type="domain" description="Winged helix-turn-helix" evidence="4">
    <location>
        <begin position="447"/>
        <end position="515"/>
    </location>
</feature>
<feature type="domain" description="ORC1/DEAH AAA+ ATPase" evidence="3">
    <location>
        <begin position="208"/>
        <end position="301"/>
    </location>
</feature>
<dbReference type="Pfam" id="PF25872">
    <property type="entry name" value="HTH_77"/>
    <property type="match status" value="1"/>
</dbReference>
<dbReference type="InterPro" id="IPR027417">
    <property type="entry name" value="P-loop_NTPase"/>
</dbReference>
<evidence type="ECO:0000259" key="2">
    <source>
        <dbReference type="Pfam" id="PF13271"/>
    </source>
</evidence>
<dbReference type="RefSeq" id="WP_184234756.1">
    <property type="nucleotide sequence ID" value="NZ_JACHMJ010000001.1"/>
</dbReference>
<dbReference type="PANTHER" id="PTHR47691">
    <property type="entry name" value="REGULATOR-RELATED"/>
    <property type="match status" value="1"/>
</dbReference>
<dbReference type="Proteomes" id="UP000536685">
    <property type="component" value="Unassembled WGS sequence"/>
</dbReference>
<evidence type="ECO:0000313" key="5">
    <source>
        <dbReference type="EMBL" id="MBB5842907.1"/>
    </source>
</evidence>
<feature type="domain" description="DUF4062" evidence="2">
    <location>
        <begin position="13"/>
        <end position="94"/>
    </location>
</feature>
<dbReference type="EMBL" id="JACHMJ010000001">
    <property type="protein sequence ID" value="MBB5842907.1"/>
    <property type="molecule type" value="Genomic_DNA"/>
</dbReference>
<accession>A0A841AI44</accession>
<gene>
    <name evidence="5" type="ORF">HD599_001230</name>
</gene>
<proteinExistence type="predicted"/>
<dbReference type="PANTHER" id="PTHR47691:SF3">
    <property type="entry name" value="HTH-TYPE TRANSCRIPTIONAL REGULATOR RV0890C-RELATED"/>
    <property type="match status" value="1"/>
</dbReference>
<dbReference type="Pfam" id="PF13401">
    <property type="entry name" value="AAA_22"/>
    <property type="match status" value="1"/>
</dbReference>
<dbReference type="PRINTS" id="PR00364">
    <property type="entry name" value="DISEASERSIST"/>
</dbReference>
<comment type="caution">
    <text evidence="5">The sequence shown here is derived from an EMBL/GenBank/DDBJ whole genome shotgun (WGS) entry which is preliminary data.</text>
</comment>
<dbReference type="Pfam" id="PF13271">
    <property type="entry name" value="DUF4062"/>
    <property type="match status" value="1"/>
</dbReference>
<dbReference type="InterPro" id="IPR025139">
    <property type="entry name" value="DUF4062"/>
</dbReference>
<dbReference type="InterPro" id="IPR058852">
    <property type="entry name" value="HTH_77"/>
</dbReference>
<protein>
    <submittedName>
        <fullName evidence="5">Putative ATPase</fullName>
    </submittedName>
</protein>
<keyword evidence="6" id="KW-1185">Reference proteome</keyword>
<evidence type="ECO:0000313" key="6">
    <source>
        <dbReference type="Proteomes" id="UP000536685"/>
    </source>
</evidence>
<dbReference type="Gene3D" id="3.40.50.300">
    <property type="entry name" value="P-loop containing nucleotide triphosphate hydrolases"/>
    <property type="match status" value="1"/>
</dbReference>
<name>A0A841AI44_9MICO</name>
<evidence type="ECO:0000256" key="1">
    <source>
        <dbReference type="SAM" id="MobiDB-lite"/>
    </source>
</evidence>
<dbReference type="SUPFAM" id="SSF48452">
    <property type="entry name" value="TPR-like"/>
    <property type="match status" value="1"/>
</dbReference>
<dbReference type="InterPro" id="IPR011990">
    <property type="entry name" value="TPR-like_helical_dom_sf"/>
</dbReference>
<dbReference type="SUPFAM" id="SSF52540">
    <property type="entry name" value="P-loop containing nucleoside triphosphate hydrolases"/>
    <property type="match status" value="1"/>
</dbReference>
<sequence length="879" mass="96068">MTGSIRTPDQRLRVFISSTLKELAPERRVARAAAERLHLAPVMFELGARPHAPRDLYRAYLAQSDVFVGLYAERYGWVAPGEEVSGLEDEYNLAPRHLPKLIYIKDPVDEREPRLVELLDRVRTDDTASFKYYSSVREFGQLLENDLATLLAERFDASRTAAAPPSADELPPAETPRQSSEISLPTQLTELIGRDAEVHRLDALLRRDSARFITLTGPGGIGKSRLAVAAASRAADHFPGGVVFVDLAPVHDPALVVNAIAAALGVRDPGDAPLVEKLTTAIRTRRLLLVLDNVEQVLGAAPLFVDLLRAAPGLTLLLTSRALVRVSAEQSVEVGPLALPTLGRGLTVADVLAAPSVALFVERAHAVRPDFEVTPENVEAVARICVALDGVPLALELAAARIRVLTPAAMLERHERGLPLPVWGMRDLPERQQTLRNTIEWSTGLLGESEKNLLFMLGVFEGGFSLEAAEAVGGDDALGNLAVLVDNSLVRQQDLRERSYFTMLASVREYALERLEENGTLAATRERHAAFFIESGRDIEIAIEGHRQRELVQQLREDTPNLRATVRYLLDRREWDRAAEFAWYLYLYWWIGGLLGEVRGWMDVPLSSGDELRDETRAIALYFTRAITFWQDPAVVVVAGLTESAELFEREQNPAGEALARVSLALAMLADDPPDPARADDELETSLTLFRESDDAWGESLVLVSLGRVALLQNQLHRAINRFDEGLAITRRERDSLGETIALHHLGWAKLLGGDLGAARGLFARSVTLAAELGHEEGIAYGLEGLVAVVATEGDVDRAGRLLGAADRLREERGIFNAAAFSFHRGIVERILAGDRAGEFATARVLGRELSAEDAVAEALSDAPPAAVTVSRPSSGALE</sequence>
<dbReference type="Gene3D" id="1.25.40.10">
    <property type="entry name" value="Tetratricopeptide repeat domain"/>
    <property type="match status" value="1"/>
</dbReference>
<dbReference type="InterPro" id="IPR049945">
    <property type="entry name" value="AAA_22"/>
</dbReference>
<dbReference type="GO" id="GO:0016887">
    <property type="term" value="F:ATP hydrolysis activity"/>
    <property type="evidence" value="ECO:0007669"/>
    <property type="project" value="InterPro"/>
</dbReference>
<organism evidence="5 6">
    <name type="scientific">Conyzicola lurida</name>
    <dbReference type="NCBI Taxonomy" id="1172621"/>
    <lineage>
        <taxon>Bacteria</taxon>
        <taxon>Bacillati</taxon>
        <taxon>Actinomycetota</taxon>
        <taxon>Actinomycetes</taxon>
        <taxon>Micrococcales</taxon>
        <taxon>Microbacteriaceae</taxon>
        <taxon>Conyzicola</taxon>
    </lineage>
</organism>
<dbReference type="AlphaFoldDB" id="A0A841AI44"/>
<evidence type="ECO:0000259" key="4">
    <source>
        <dbReference type="Pfam" id="PF25872"/>
    </source>
</evidence>